<feature type="region of interest" description="Disordered" evidence="2">
    <location>
        <begin position="103"/>
        <end position="154"/>
    </location>
</feature>
<dbReference type="GO" id="GO:0003676">
    <property type="term" value="F:nucleic acid binding"/>
    <property type="evidence" value="ECO:0007669"/>
    <property type="project" value="InterPro"/>
</dbReference>
<comment type="caution">
    <text evidence="4">The sequence shown here is derived from an EMBL/GenBank/DDBJ whole genome shotgun (WGS) entry which is preliminary data.</text>
</comment>
<protein>
    <recommendedName>
        <fullName evidence="3">CCHC-type domain-containing protein</fullName>
    </recommendedName>
</protein>
<reference evidence="4" key="2">
    <citation type="journal article" date="2023" name="Plants (Basel)">
        <title>Annotation of the Turnera subulata (Passifloraceae) Draft Genome Reveals the S-Locus Evolved after the Divergence of Turneroideae from Passifloroideae in a Stepwise Manner.</title>
        <authorList>
            <person name="Henning P.M."/>
            <person name="Roalson E.H."/>
            <person name="Mir W."/>
            <person name="McCubbin A.G."/>
            <person name="Shore J.S."/>
        </authorList>
    </citation>
    <scope>NUCLEOTIDE SEQUENCE</scope>
    <source>
        <strain evidence="4">F60SS</strain>
    </source>
</reference>
<feature type="domain" description="CCHC-type" evidence="3">
    <location>
        <begin position="34"/>
        <end position="49"/>
    </location>
</feature>
<evidence type="ECO:0000256" key="1">
    <source>
        <dbReference type="PROSITE-ProRule" id="PRU00047"/>
    </source>
</evidence>
<dbReference type="Pfam" id="PF14392">
    <property type="entry name" value="zf-CCHC_4"/>
    <property type="match status" value="1"/>
</dbReference>
<keyword evidence="1" id="KW-0479">Metal-binding</keyword>
<dbReference type="InterPro" id="IPR001878">
    <property type="entry name" value="Znf_CCHC"/>
</dbReference>
<dbReference type="EMBL" id="JAKUCV010002669">
    <property type="protein sequence ID" value="KAJ4841839.1"/>
    <property type="molecule type" value="Genomic_DNA"/>
</dbReference>
<evidence type="ECO:0000313" key="4">
    <source>
        <dbReference type="EMBL" id="KAJ4841839.1"/>
    </source>
</evidence>
<name>A0A9Q0G3U2_9ROSI</name>
<keyword evidence="1" id="KW-0863">Zinc-finger</keyword>
<evidence type="ECO:0000256" key="2">
    <source>
        <dbReference type="SAM" id="MobiDB-lite"/>
    </source>
</evidence>
<organism evidence="4 5">
    <name type="scientific">Turnera subulata</name>
    <dbReference type="NCBI Taxonomy" id="218843"/>
    <lineage>
        <taxon>Eukaryota</taxon>
        <taxon>Viridiplantae</taxon>
        <taxon>Streptophyta</taxon>
        <taxon>Embryophyta</taxon>
        <taxon>Tracheophyta</taxon>
        <taxon>Spermatophyta</taxon>
        <taxon>Magnoliopsida</taxon>
        <taxon>eudicotyledons</taxon>
        <taxon>Gunneridae</taxon>
        <taxon>Pentapetalae</taxon>
        <taxon>rosids</taxon>
        <taxon>fabids</taxon>
        <taxon>Malpighiales</taxon>
        <taxon>Passifloraceae</taxon>
        <taxon>Turnera</taxon>
    </lineage>
</organism>
<evidence type="ECO:0000313" key="5">
    <source>
        <dbReference type="Proteomes" id="UP001141552"/>
    </source>
</evidence>
<dbReference type="InterPro" id="IPR025836">
    <property type="entry name" value="Zn_knuckle_CX2CX4HX4C"/>
</dbReference>
<dbReference type="AlphaFoldDB" id="A0A9Q0G3U2"/>
<dbReference type="SMART" id="SM00343">
    <property type="entry name" value="ZnF_C2HC"/>
    <property type="match status" value="1"/>
</dbReference>
<accession>A0A9Q0G3U2</accession>
<gene>
    <name evidence="4" type="ORF">Tsubulata_048883</name>
</gene>
<dbReference type="Gene3D" id="4.10.60.10">
    <property type="entry name" value="Zinc finger, CCHC-type"/>
    <property type="match status" value="1"/>
</dbReference>
<dbReference type="InterPro" id="IPR036875">
    <property type="entry name" value="Znf_CCHC_sf"/>
</dbReference>
<reference evidence="4" key="1">
    <citation type="submission" date="2022-02" db="EMBL/GenBank/DDBJ databases">
        <authorList>
            <person name="Henning P.M."/>
            <person name="McCubbin A.G."/>
            <person name="Shore J.S."/>
        </authorList>
    </citation>
    <scope>NUCLEOTIDE SEQUENCE</scope>
    <source>
        <strain evidence="4">F60SS</strain>
        <tissue evidence="4">Leaves</tissue>
    </source>
</reference>
<dbReference type="OrthoDB" id="1707487at2759"/>
<proteinExistence type="predicted"/>
<dbReference type="PROSITE" id="PS50158">
    <property type="entry name" value="ZF_CCHC"/>
    <property type="match status" value="1"/>
</dbReference>
<keyword evidence="5" id="KW-1185">Reference proteome</keyword>
<dbReference type="GO" id="GO:0008270">
    <property type="term" value="F:zinc ion binding"/>
    <property type="evidence" value="ECO:0007669"/>
    <property type="project" value="UniProtKB-KW"/>
</dbReference>
<sequence length="154" mass="17051">MDAEAPLLRGSFAQGADGKEVWVYFKYERLPWFCYHCGRMGHVAKDCPRIDDADLLNPSLFQYEEELRASPLRRPAPRFGAQVPNNNVKRKLVFKPVGSNKVTRNLDEQLPDGGLQSTVPGSRLGVSSRGDKALATQAPDLQQALTSANRPISV</sequence>
<dbReference type="SUPFAM" id="SSF57756">
    <property type="entry name" value="Retrovirus zinc finger-like domains"/>
    <property type="match status" value="1"/>
</dbReference>
<evidence type="ECO:0000259" key="3">
    <source>
        <dbReference type="PROSITE" id="PS50158"/>
    </source>
</evidence>
<dbReference type="Proteomes" id="UP001141552">
    <property type="component" value="Unassembled WGS sequence"/>
</dbReference>
<feature type="compositionally biased region" description="Polar residues" evidence="2">
    <location>
        <begin position="139"/>
        <end position="154"/>
    </location>
</feature>
<keyword evidence="1" id="KW-0862">Zinc</keyword>